<dbReference type="OMA" id="SAESNMW"/>
<name>A0A222H112_RHIML</name>
<accession>A0A222H112</accession>
<keyword evidence="1" id="KW-1133">Transmembrane helix</keyword>
<comment type="caution">
    <text evidence="2">The sequence shown here is derived from an EMBL/GenBank/DDBJ whole genome shotgun (WGS) entry which is preliminary data.</text>
</comment>
<dbReference type="RefSeq" id="WP_003527621.1">
    <property type="nucleotide sequence ID" value="NZ_BJNJ01000004.1"/>
</dbReference>
<sequence length="128" mass="14081">MAKEGRQPSMMWLFFSPSGRIGRLPFLLAWLFWFAVGSIFLVQMMKNEVDDAALALWTLALIVSGVLSTLSIAMLAIKRLHDIGYPGPLALCLFIPVLSPIVFIGLCLWPGANRANEYGSRRDAPAGD</sequence>
<dbReference type="AlphaFoldDB" id="A0A222H112"/>
<evidence type="ECO:0000313" key="3">
    <source>
        <dbReference type="Proteomes" id="UP000429484"/>
    </source>
</evidence>
<feature type="transmembrane region" description="Helical" evidence="1">
    <location>
        <begin position="89"/>
        <end position="112"/>
    </location>
</feature>
<evidence type="ECO:0000256" key="1">
    <source>
        <dbReference type="SAM" id="Phobius"/>
    </source>
</evidence>
<dbReference type="KEGG" id="smer:DU99_02290"/>
<reference evidence="2 3" key="1">
    <citation type="journal article" date="2013" name="Genome Biol.">
        <title>Comparative genomics of the core and accessory genomes of 48 Sinorhizobium strains comprising five genospecies.</title>
        <authorList>
            <person name="Sugawara M."/>
            <person name="Epstein B."/>
            <person name="Badgley B.D."/>
            <person name="Unno T."/>
            <person name="Xu L."/>
            <person name="Reese J."/>
            <person name="Gyaneshwar P."/>
            <person name="Denny R."/>
            <person name="Mudge J."/>
            <person name="Bharti A.K."/>
            <person name="Farmer A.D."/>
            <person name="May G.D."/>
            <person name="Woodward J.E."/>
            <person name="Medigue C."/>
            <person name="Vallenet D."/>
            <person name="Lajus A."/>
            <person name="Rouy Z."/>
            <person name="Martinez-Vaz B."/>
            <person name="Tiffin P."/>
            <person name="Young N.D."/>
            <person name="Sadowsky M.J."/>
        </authorList>
    </citation>
    <scope>NUCLEOTIDE SEQUENCE [LARGE SCALE GENOMIC DNA]</scope>
    <source>
        <strain evidence="2 3">N6B1</strain>
    </source>
</reference>
<gene>
    <name evidence="2" type="ORF">GHK53_26065</name>
</gene>
<keyword evidence="1" id="KW-0812">Transmembrane</keyword>
<dbReference type="GeneID" id="89574760"/>
<keyword evidence="1" id="KW-0472">Membrane</keyword>
<organism evidence="2 3">
    <name type="scientific">Rhizobium meliloti</name>
    <name type="common">Ensifer meliloti</name>
    <name type="synonym">Sinorhizobium meliloti</name>
    <dbReference type="NCBI Taxonomy" id="382"/>
    <lineage>
        <taxon>Bacteria</taxon>
        <taxon>Pseudomonadati</taxon>
        <taxon>Pseudomonadota</taxon>
        <taxon>Alphaproteobacteria</taxon>
        <taxon>Hyphomicrobiales</taxon>
        <taxon>Rhizobiaceae</taxon>
        <taxon>Sinorhizobium/Ensifer group</taxon>
        <taxon>Sinorhizobium</taxon>
    </lineage>
</organism>
<dbReference type="PANTHER" id="PTHR34980">
    <property type="entry name" value="INNER MEMBRANE PROTEIN-RELATED-RELATED"/>
    <property type="match status" value="1"/>
</dbReference>
<feature type="transmembrane region" description="Helical" evidence="1">
    <location>
        <begin position="21"/>
        <end position="42"/>
    </location>
</feature>
<dbReference type="Pfam" id="PF05656">
    <property type="entry name" value="DUF805"/>
    <property type="match status" value="1"/>
</dbReference>
<dbReference type="GO" id="GO:0005886">
    <property type="term" value="C:plasma membrane"/>
    <property type="evidence" value="ECO:0007669"/>
    <property type="project" value="TreeGrafter"/>
</dbReference>
<proteinExistence type="predicted"/>
<dbReference type="PANTHER" id="PTHR34980:SF3">
    <property type="entry name" value="BLR8105 PROTEIN"/>
    <property type="match status" value="1"/>
</dbReference>
<protein>
    <submittedName>
        <fullName evidence="2">DUF805 domain-containing protein</fullName>
    </submittedName>
</protein>
<dbReference type="Proteomes" id="UP000429484">
    <property type="component" value="Unassembled WGS sequence"/>
</dbReference>
<feature type="transmembrane region" description="Helical" evidence="1">
    <location>
        <begin position="54"/>
        <end position="77"/>
    </location>
</feature>
<evidence type="ECO:0000313" key="2">
    <source>
        <dbReference type="EMBL" id="MQW36139.1"/>
    </source>
</evidence>
<dbReference type="InterPro" id="IPR008523">
    <property type="entry name" value="DUF805"/>
</dbReference>
<dbReference type="EMBL" id="WISR01000211">
    <property type="protein sequence ID" value="MQW36139.1"/>
    <property type="molecule type" value="Genomic_DNA"/>
</dbReference>